<dbReference type="Proteomes" id="UP001164472">
    <property type="component" value="Chromosome"/>
</dbReference>
<evidence type="ECO:0000256" key="2">
    <source>
        <dbReference type="ARBA" id="ARBA00004196"/>
    </source>
</evidence>
<dbReference type="InterPro" id="IPR050570">
    <property type="entry name" value="Cell_wall_metabolism_enzyme"/>
</dbReference>
<dbReference type="GO" id="GO:0006508">
    <property type="term" value="P:proteolysis"/>
    <property type="evidence" value="ECO:0007669"/>
    <property type="project" value="UniProtKB-KW"/>
</dbReference>
<dbReference type="SUPFAM" id="SSF51261">
    <property type="entry name" value="Duplicated hybrid motif"/>
    <property type="match status" value="1"/>
</dbReference>
<evidence type="ECO:0000313" key="11">
    <source>
        <dbReference type="EMBL" id="UZW75379.1"/>
    </source>
</evidence>
<dbReference type="AlphaFoldDB" id="A0A9E8KQ45"/>
<feature type="domain" description="M23ase beta-sheet core" evidence="8">
    <location>
        <begin position="309"/>
        <end position="403"/>
    </location>
</feature>
<dbReference type="Pfam" id="PF04225">
    <property type="entry name" value="LysM_OapA"/>
    <property type="match status" value="1"/>
</dbReference>
<reference evidence="11" key="1">
    <citation type="submission" date="2022-07" db="EMBL/GenBank/DDBJ databases">
        <title>Alkalimarinus sp. nov., isolated from gut of a Alitta virens.</title>
        <authorList>
            <person name="Yang A.I."/>
            <person name="Shin N.-R."/>
        </authorList>
    </citation>
    <scope>NUCLEOTIDE SEQUENCE</scope>
    <source>
        <strain evidence="11">FA028</strain>
    </source>
</reference>
<keyword evidence="6" id="KW-0862">Zinc</keyword>
<evidence type="ECO:0000256" key="4">
    <source>
        <dbReference type="ARBA" id="ARBA00022723"/>
    </source>
</evidence>
<proteinExistence type="predicted"/>
<dbReference type="GO" id="GO:0046872">
    <property type="term" value="F:metal ion binding"/>
    <property type="evidence" value="ECO:0007669"/>
    <property type="project" value="UniProtKB-KW"/>
</dbReference>
<dbReference type="InterPro" id="IPR007340">
    <property type="entry name" value="LysM_Opacity-associatedA"/>
</dbReference>
<evidence type="ECO:0000256" key="1">
    <source>
        <dbReference type="ARBA" id="ARBA00001947"/>
    </source>
</evidence>
<dbReference type="EMBL" id="CP101527">
    <property type="protein sequence ID" value="UZW75379.1"/>
    <property type="molecule type" value="Genomic_DNA"/>
</dbReference>
<keyword evidence="12" id="KW-1185">Reference proteome</keyword>
<name>A0A9E8KQ45_9ALTE</name>
<dbReference type="GO" id="GO:0030313">
    <property type="term" value="C:cell envelope"/>
    <property type="evidence" value="ECO:0007669"/>
    <property type="project" value="UniProtKB-SubCell"/>
</dbReference>
<feature type="domain" description="Csd3-like second N-terminal" evidence="10">
    <location>
        <begin position="178"/>
        <end position="296"/>
    </location>
</feature>
<keyword evidence="7" id="KW-0482">Metalloprotease</keyword>
<feature type="domain" description="Opacity-associated protein A LysM-like" evidence="9">
    <location>
        <begin position="82"/>
        <end position="165"/>
    </location>
</feature>
<dbReference type="CDD" id="cd12797">
    <property type="entry name" value="M23_peptidase"/>
    <property type="match status" value="1"/>
</dbReference>
<dbReference type="Gene3D" id="3.10.450.350">
    <property type="match status" value="2"/>
</dbReference>
<comment type="subcellular location">
    <subcellularLocation>
        <location evidence="2">Cell envelope</location>
    </subcellularLocation>
</comment>
<evidence type="ECO:0000256" key="3">
    <source>
        <dbReference type="ARBA" id="ARBA00022670"/>
    </source>
</evidence>
<dbReference type="PANTHER" id="PTHR21666">
    <property type="entry name" value="PEPTIDASE-RELATED"/>
    <property type="match status" value="1"/>
</dbReference>
<dbReference type="Pfam" id="PF01551">
    <property type="entry name" value="Peptidase_M23"/>
    <property type="match status" value="1"/>
</dbReference>
<gene>
    <name evidence="11" type="ORF">NNL22_01860</name>
</gene>
<organism evidence="11 12">
    <name type="scientific">Alkalimarinus sediminis</name>
    <dbReference type="NCBI Taxonomy" id="1632866"/>
    <lineage>
        <taxon>Bacteria</taxon>
        <taxon>Pseudomonadati</taxon>
        <taxon>Pseudomonadota</taxon>
        <taxon>Gammaproteobacteria</taxon>
        <taxon>Alteromonadales</taxon>
        <taxon>Alteromonadaceae</taxon>
        <taxon>Alkalimarinus</taxon>
    </lineage>
</organism>
<evidence type="ECO:0000259" key="9">
    <source>
        <dbReference type="Pfam" id="PF04225"/>
    </source>
</evidence>
<dbReference type="GO" id="GO:0042834">
    <property type="term" value="F:peptidoglycan binding"/>
    <property type="evidence" value="ECO:0007669"/>
    <property type="project" value="InterPro"/>
</dbReference>
<keyword evidence="4" id="KW-0479">Metal-binding</keyword>
<evidence type="ECO:0000256" key="6">
    <source>
        <dbReference type="ARBA" id="ARBA00022833"/>
    </source>
</evidence>
<keyword evidence="3" id="KW-0645">Protease</keyword>
<dbReference type="InterPro" id="IPR045834">
    <property type="entry name" value="Csd3_N2"/>
</dbReference>
<evidence type="ECO:0000256" key="7">
    <source>
        <dbReference type="ARBA" id="ARBA00023049"/>
    </source>
</evidence>
<dbReference type="FunFam" id="2.70.70.10:FF:000002">
    <property type="entry name" value="Murein DD-endopeptidase MepM"/>
    <property type="match status" value="1"/>
</dbReference>
<evidence type="ECO:0000313" key="12">
    <source>
        <dbReference type="Proteomes" id="UP001164472"/>
    </source>
</evidence>
<evidence type="ECO:0000256" key="5">
    <source>
        <dbReference type="ARBA" id="ARBA00022801"/>
    </source>
</evidence>
<dbReference type="RefSeq" id="WP_251810704.1">
    <property type="nucleotide sequence ID" value="NZ_CP101527.1"/>
</dbReference>
<sequence length="447" mass="49550">MNRDFPKTHLLAAGSLSLAVTIMLLLSPSSEVEANRISIPLDITKESAHNDHAINQQTADSPSSEIVPSTPETQITDISSAQWDNFEVKKGDTLSTLFKKAGLNDKIMYQVIAGHKSNKQLANIYPGETLSFLMEESNEVSQIRLQRSQLESLVLTRGDNGKFTSEEVFIEPEVQLAYAEGKIDSSLFLAGQKAGLKQSMIMELANIFGWDIDFILDIRSGDSFNLIYEELYIDGNKIGEGNIIAATFNNQGRELKAVLYKDRKGDQNYFTPEGHSMRKAFLRSPIDFARISSHFNLRRKHPVLHTIRAHKGTDYAASRGTPIKATGDGKVIHAGRKGGYGKAVIIQHGQKISTLYAHMSKYARGVRNGARVKQGQIIGYVGSTGLASGPHLHYEFKVNGVQKNSVKVKLPQANPIHKSEMAEFKKQTRLYLSQLDTLSQSYRLAAN</sequence>
<dbReference type="PANTHER" id="PTHR21666:SF288">
    <property type="entry name" value="CELL DIVISION PROTEIN YTFB"/>
    <property type="match status" value="1"/>
</dbReference>
<dbReference type="InterPro" id="IPR016047">
    <property type="entry name" value="M23ase_b-sheet_dom"/>
</dbReference>
<keyword evidence="5" id="KW-0378">Hydrolase</keyword>
<dbReference type="Gene3D" id="2.70.70.10">
    <property type="entry name" value="Glucose Permease (Domain IIA)"/>
    <property type="match status" value="1"/>
</dbReference>
<comment type="cofactor">
    <cofactor evidence="1">
        <name>Zn(2+)</name>
        <dbReference type="ChEBI" id="CHEBI:29105"/>
    </cofactor>
</comment>
<evidence type="ECO:0000259" key="8">
    <source>
        <dbReference type="Pfam" id="PF01551"/>
    </source>
</evidence>
<dbReference type="KEGG" id="asem:NNL22_01860"/>
<dbReference type="Pfam" id="PF19425">
    <property type="entry name" value="Csd3_N2"/>
    <property type="match status" value="1"/>
</dbReference>
<dbReference type="GO" id="GO:0004222">
    <property type="term" value="F:metalloendopeptidase activity"/>
    <property type="evidence" value="ECO:0007669"/>
    <property type="project" value="TreeGrafter"/>
</dbReference>
<dbReference type="InterPro" id="IPR011055">
    <property type="entry name" value="Dup_hybrid_motif"/>
</dbReference>
<evidence type="ECO:0000259" key="10">
    <source>
        <dbReference type="Pfam" id="PF19425"/>
    </source>
</evidence>
<accession>A0A9E8KQ45</accession>
<protein>
    <submittedName>
        <fullName evidence="11">Peptidoglycan DD-metalloendopeptidase family protein</fullName>
    </submittedName>
</protein>